<evidence type="ECO:0000313" key="2">
    <source>
        <dbReference type="Proteomes" id="UP000805193"/>
    </source>
</evidence>
<organism evidence="1 2">
    <name type="scientific">Ixodes persulcatus</name>
    <name type="common">Taiga tick</name>
    <dbReference type="NCBI Taxonomy" id="34615"/>
    <lineage>
        <taxon>Eukaryota</taxon>
        <taxon>Metazoa</taxon>
        <taxon>Ecdysozoa</taxon>
        <taxon>Arthropoda</taxon>
        <taxon>Chelicerata</taxon>
        <taxon>Arachnida</taxon>
        <taxon>Acari</taxon>
        <taxon>Parasitiformes</taxon>
        <taxon>Ixodida</taxon>
        <taxon>Ixodoidea</taxon>
        <taxon>Ixodidae</taxon>
        <taxon>Ixodinae</taxon>
        <taxon>Ixodes</taxon>
    </lineage>
</organism>
<sequence length="141" mass="16599">MWESRDSLKRRLTRSKHNRALRRKVIELQRTIEKYANKLEEQRWDAICTQMEGSMSGTRTWNLLRHLLEETNSWGYHKQRMATLIHNYQGTVQDPLSELRACHIDASPSVPPQEYPGDPNPEMDRPFTVAEVRSAALRVRK</sequence>
<dbReference type="EMBL" id="JABSTQ010009281">
    <property type="protein sequence ID" value="KAG0430877.1"/>
    <property type="molecule type" value="Genomic_DNA"/>
</dbReference>
<name>A0AC60QA45_IXOPE</name>
<dbReference type="Proteomes" id="UP000805193">
    <property type="component" value="Unassembled WGS sequence"/>
</dbReference>
<protein>
    <submittedName>
        <fullName evidence="1">Uncharacterized protein</fullName>
    </submittedName>
</protein>
<evidence type="ECO:0000313" key="1">
    <source>
        <dbReference type="EMBL" id="KAG0430877.1"/>
    </source>
</evidence>
<keyword evidence="2" id="KW-1185">Reference proteome</keyword>
<proteinExistence type="predicted"/>
<gene>
    <name evidence="1" type="ORF">HPB47_022299</name>
</gene>
<comment type="caution">
    <text evidence="1">The sequence shown here is derived from an EMBL/GenBank/DDBJ whole genome shotgun (WGS) entry which is preliminary data.</text>
</comment>
<reference evidence="1 2" key="1">
    <citation type="journal article" date="2020" name="Cell">
        <title>Large-Scale Comparative Analyses of Tick Genomes Elucidate Their Genetic Diversity and Vector Capacities.</title>
        <authorList>
            <consortium name="Tick Genome and Microbiome Consortium (TIGMIC)"/>
            <person name="Jia N."/>
            <person name="Wang J."/>
            <person name="Shi W."/>
            <person name="Du L."/>
            <person name="Sun Y."/>
            <person name="Zhan W."/>
            <person name="Jiang J.F."/>
            <person name="Wang Q."/>
            <person name="Zhang B."/>
            <person name="Ji P."/>
            <person name="Bell-Sakyi L."/>
            <person name="Cui X.M."/>
            <person name="Yuan T.T."/>
            <person name="Jiang B.G."/>
            <person name="Yang W.F."/>
            <person name="Lam T.T."/>
            <person name="Chang Q.C."/>
            <person name="Ding S.J."/>
            <person name="Wang X.J."/>
            <person name="Zhu J.G."/>
            <person name="Ruan X.D."/>
            <person name="Zhao L."/>
            <person name="Wei J.T."/>
            <person name="Ye R.Z."/>
            <person name="Que T.C."/>
            <person name="Du C.H."/>
            <person name="Zhou Y.H."/>
            <person name="Cheng J.X."/>
            <person name="Dai P.F."/>
            <person name="Guo W.B."/>
            <person name="Han X.H."/>
            <person name="Huang E.J."/>
            <person name="Li L.F."/>
            <person name="Wei W."/>
            <person name="Gao Y.C."/>
            <person name="Liu J.Z."/>
            <person name="Shao H.Z."/>
            <person name="Wang X."/>
            <person name="Wang C.C."/>
            <person name="Yang T.C."/>
            <person name="Huo Q.B."/>
            <person name="Li W."/>
            <person name="Chen H.Y."/>
            <person name="Chen S.E."/>
            <person name="Zhou L.G."/>
            <person name="Ni X.B."/>
            <person name="Tian J.H."/>
            <person name="Sheng Y."/>
            <person name="Liu T."/>
            <person name="Pan Y.S."/>
            <person name="Xia L.Y."/>
            <person name="Li J."/>
            <person name="Zhao F."/>
            <person name="Cao W.C."/>
        </authorList>
    </citation>
    <scope>NUCLEOTIDE SEQUENCE [LARGE SCALE GENOMIC DNA]</scope>
    <source>
        <strain evidence="1">Iper-2018</strain>
    </source>
</reference>
<accession>A0AC60QA45</accession>